<sequence length="333" mass="37613">MKKIANFITALIGIITIVCGLSHHIPGDYLSIFGFLSLLFPLAYILNIMALLLHKHAKIIYNIIAIVVTFPVTSSFFSISHSKELIGVPNDLKVMSYNVRNGIIRSDSQHMATELDTIIMKHTPDVICLQEIHYHGISNTNIIKIGGITYHSYHAASSNVILSKQPILDSGIIPFKNTKNSAIYIDTKINGLPVRIYSCHLQSYKISTKEYIPSENNPISKKNLLHKLNIGIKRRAKQARSVRNNIQECNKPVIVCGDFNAMPSSYPYHIISKDLKDTFLERGKGFGVTYHAGWIHARIDYILYSKQLDTKNYLTLRQGRSDHKAIIGTYYIK</sequence>
<keyword evidence="1" id="KW-0255">Endonuclease</keyword>
<keyword evidence="1" id="KW-0378">Hydrolase</keyword>
<gene>
    <name evidence="1" type="ORF">K4L44_00045</name>
</gene>
<organism evidence="1 2">
    <name type="scientific">Halosquirtibacter laminarini</name>
    <dbReference type="NCBI Taxonomy" id="3374600"/>
    <lineage>
        <taxon>Bacteria</taxon>
        <taxon>Pseudomonadati</taxon>
        <taxon>Bacteroidota</taxon>
        <taxon>Bacteroidia</taxon>
        <taxon>Marinilabiliales</taxon>
        <taxon>Prolixibacteraceae</taxon>
        <taxon>Halosquirtibacter</taxon>
    </lineage>
</organism>
<protein>
    <submittedName>
        <fullName evidence="1">Endonuclease/exonuclease/phosphatase family protein</fullName>
    </submittedName>
</protein>
<keyword evidence="1" id="KW-0540">Nuclease</keyword>
<name>A0AC61NFK7_9BACT</name>
<reference evidence="1" key="1">
    <citation type="submission" date="2021-08" db="EMBL/GenBank/DDBJ databases">
        <title>Novel anaerobic bacterium isolated from sea squirt in East Sea, Republic of Korea.</title>
        <authorList>
            <person name="Nguyen T.H."/>
            <person name="Li Z."/>
            <person name="Lee Y.-J."/>
            <person name="Ko J."/>
            <person name="Kim S.-G."/>
        </authorList>
    </citation>
    <scope>NUCLEOTIDE SEQUENCE</scope>
    <source>
        <strain evidence="1">KCTC 25031</strain>
    </source>
</reference>
<proteinExistence type="predicted"/>
<accession>A0AC61NFK7</accession>
<evidence type="ECO:0000313" key="2">
    <source>
        <dbReference type="Proteomes" id="UP000826212"/>
    </source>
</evidence>
<dbReference type="Proteomes" id="UP000826212">
    <property type="component" value="Chromosome"/>
</dbReference>
<keyword evidence="2" id="KW-1185">Reference proteome</keyword>
<dbReference type="EMBL" id="CP081303">
    <property type="protein sequence ID" value="QZE14333.1"/>
    <property type="molecule type" value="Genomic_DNA"/>
</dbReference>
<evidence type="ECO:0000313" key="1">
    <source>
        <dbReference type="EMBL" id="QZE14333.1"/>
    </source>
</evidence>